<dbReference type="AlphaFoldDB" id="A0A8J5FBY9"/>
<protein>
    <submittedName>
        <fullName evidence="2">Uncharacterized protein</fullName>
    </submittedName>
</protein>
<reference evidence="2 3" key="1">
    <citation type="submission" date="2020-08" db="EMBL/GenBank/DDBJ databases">
        <title>Plant Genome Project.</title>
        <authorList>
            <person name="Zhang R.-G."/>
        </authorList>
    </citation>
    <scope>NUCLEOTIDE SEQUENCE [LARGE SCALE GENOMIC DNA]</scope>
    <source>
        <tissue evidence="2">Rhizome</tissue>
    </source>
</reference>
<keyword evidence="3" id="KW-1185">Reference proteome</keyword>
<dbReference type="PANTHER" id="PTHR35317">
    <property type="entry name" value="OS04G0629600 PROTEIN"/>
    <property type="match status" value="1"/>
</dbReference>
<accession>A0A8J5FBY9</accession>
<gene>
    <name evidence="2" type="ORF">ZIOFF_060808</name>
</gene>
<evidence type="ECO:0000256" key="1">
    <source>
        <dbReference type="SAM" id="MobiDB-lite"/>
    </source>
</evidence>
<dbReference type="Proteomes" id="UP000734854">
    <property type="component" value="Unassembled WGS sequence"/>
</dbReference>
<feature type="region of interest" description="Disordered" evidence="1">
    <location>
        <begin position="1"/>
        <end position="29"/>
    </location>
</feature>
<comment type="caution">
    <text evidence="2">The sequence shown here is derived from an EMBL/GenBank/DDBJ whole genome shotgun (WGS) entry which is preliminary data.</text>
</comment>
<dbReference type="EMBL" id="JACMSC010000016">
    <property type="protein sequence ID" value="KAG6484015.1"/>
    <property type="molecule type" value="Genomic_DNA"/>
</dbReference>
<evidence type="ECO:0000313" key="2">
    <source>
        <dbReference type="EMBL" id="KAG6484015.1"/>
    </source>
</evidence>
<evidence type="ECO:0000313" key="3">
    <source>
        <dbReference type="Proteomes" id="UP000734854"/>
    </source>
</evidence>
<name>A0A8J5FBY9_ZINOF</name>
<dbReference type="PANTHER" id="PTHR35317:SF28">
    <property type="entry name" value="ZINC FINGER, CCHC-TYPE, RIBONUCLEASE H-LIKE DOMAIN, GAG-PRE-INTEGRASE DOMAIN PROTEIN-RELATED"/>
    <property type="match status" value="1"/>
</dbReference>
<organism evidence="2 3">
    <name type="scientific">Zingiber officinale</name>
    <name type="common">Ginger</name>
    <name type="synonym">Amomum zingiber</name>
    <dbReference type="NCBI Taxonomy" id="94328"/>
    <lineage>
        <taxon>Eukaryota</taxon>
        <taxon>Viridiplantae</taxon>
        <taxon>Streptophyta</taxon>
        <taxon>Embryophyta</taxon>
        <taxon>Tracheophyta</taxon>
        <taxon>Spermatophyta</taxon>
        <taxon>Magnoliopsida</taxon>
        <taxon>Liliopsida</taxon>
        <taxon>Zingiberales</taxon>
        <taxon>Zingiberaceae</taxon>
        <taxon>Zingiber</taxon>
    </lineage>
</organism>
<sequence>MEDFGGGEASASGTKGKHDKPKPWDEDPNIDHWKVEKSIKIPTNLVSKPYTPMALTSSLQVPKLTNNNCRMWSIQMEALLCSLDVWDLVETDYTIAETSDGNTIMSQEAWEILKTTYDGAYKVKKIQLQALRVQFEAIQQKASETISDYFSQVISIVYQMRRNSEELKGSKDLEVMDVEKLIRSLQAYEQRILKKSEGRTFEQALQAKHSKEVLNEEGLLHGEEEVIVLQLKLADSKLE</sequence>
<proteinExistence type="predicted"/>